<gene>
    <name evidence="2" type="ORF">HG537_0B01850</name>
</gene>
<proteinExistence type="predicted"/>
<dbReference type="EMBL" id="CP059268">
    <property type="protein sequence ID" value="QLQ78837.1"/>
    <property type="molecule type" value="Genomic_DNA"/>
</dbReference>
<feature type="compositionally biased region" description="Polar residues" evidence="1">
    <location>
        <begin position="118"/>
        <end position="128"/>
    </location>
</feature>
<dbReference type="AlphaFoldDB" id="A0A7H9HQB9"/>
<evidence type="ECO:0000256" key="1">
    <source>
        <dbReference type="SAM" id="MobiDB-lite"/>
    </source>
</evidence>
<reference evidence="2 3" key="1">
    <citation type="submission" date="2020-06" db="EMBL/GenBank/DDBJ databases">
        <title>The yeast mating-type switching endonuclease HO is a domesticated member of an unorthodox homing genetic element family.</title>
        <authorList>
            <person name="Coughlan A.Y."/>
            <person name="Lombardi L."/>
            <person name="Braun-Galleani S."/>
            <person name="Martos A.R."/>
            <person name="Galeote V."/>
            <person name="Bigey F."/>
            <person name="Dequin S."/>
            <person name="Byrne K.P."/>
            <person name="Wolfe K.H."/>
        </authorList>
    </citation>
    <scope>NUCLEOTIDE SEQUENCE [LARGE SCALE GENOMIC DNA]</scope>
    <source>
        <strain evidence="2 3">CBS2947</strain>
    </source>
</reference>
<sequence length="147" mass="17131">MKSVCRRNGLKKYRCQKHTWEEERELYDKSTIEKLAEIFDFNYYASKEVLHAKQLFGSCASSSKYDCSDCSRNSDLDELWYTPLETFNSPSYPLSLPPPRSDDEIQPVPSKRRHENLRSLQENVSGSVSDERRLLLHDLLSGDIYDS</sequence>
<keyword evidence="3" id="KW-1185">Reference proteome</keyword>
<feature type="region of interest" description="Disordered" evidence="1">
    <location>
        <begin position="91"/>
        <end position="128"/>
    </location>
</feature>
<protein>
    <submittedName>
        <fullName evidence="2">Uncharacterized protein</fullName>
    </submittedName>
</protein>
<name>A0A7H9HQB9_9SACH</name>
<dbReference type="Proteomes" id="UP000510647">
    <property type="component" value="Chromosome 2"/>
</dbReference>
<evidence type="ECO:0000313" key="2">
    <source>
        <dbReference type="EMBL" id="QLQ78837.1"/>
    </source>
</evidence>
<dbReference type="OrthoDB" id="4065036at2759"/>
<organism evidence="2 3">
    <name type="scientific">Torulaspora globosa</name>
    <dbReference type="NCBI Taxonomy" id="48254"/>
    <lineage>
        <taxon>Eukaryota</taxon>
        <taxon>Fungi</taxon>
        <taxon>Dikarya</taxon>
        <taxon>Ascomycota</taxon>
        <taxon>Saccharomycotina</taxon>
        <taxon>Saccharomycetes</taxon>
        <taxon>Saccharomycetales</taxon>
        <taxon>Saccharomycetaceae</taxon>
        <taxon>Torulaspora</taxon>
    </lineage>
</organism>
<evidence type="ECO:0000313" key="3">
    <source>
        <dbReference type="Proteomes" id="UP000510647"/>
    </source>
</evidence>
<accession>A0A7H9HQB9</accession>